<dbReference type="Proteomes" id="UP000799757">
    <property type="component" value="Unassembled WGS sequence"/>
</dbReference>
<feature type="chain" id="PRO_5025332365" evidence="2">
    <location>
        <begin position="18"/>
        <end position="391"/>
    </location>
</feature>
<dbReference type="OrthoDB" id="9972196at2759"/>
<gene>
    <name evidence="3" type="ORF">K505DRAFT_366317</name>
</gene>
<comment type="similarity">
    <text evidence="1">Belongs to the cycloisomerase 2 family.</text>
</comment>
<keyword evidence="4" id="KW-1185">Reference proteome</keyword>
<dbReference type="InterPro" id="IPR050282">
    <property type="entry name" value="Cycloisomerase_2"/>
</dbReference>
<dbReference type="EMBL" id="MU002201">
    <property type="protein sequence ID" value="KAF2788616.1"/>
    <property type="molecule type" value="Genomic_DNA"/>
</dbReference>
<dbReference type="GO" id="GO:0017057">
    <property type="term" value="F:6-phosphogluconolactonase activity"/>
    <property type="evidence" value="ECO:0007669"/>
    <property type="project" value="TreeGrafter"/>
</dbReference>
<evidence type="ECO:0000313" key="3">
    <source>
        <dbReference type="EMBL" id="KAF2788616.1"/>
    </source>
</evidence>
<evidence type="ECO:0000256" key="1">
    <source>
        <dbReference type="ARBA" id="ARBA00005564"/>
    </source>
</evidence>
<dbReference type="InterPro" id="IPR015943">
    <property type="entry name" value="WD40/YVTN_repeat-like_dom_sf"/>
</dbReference>
<dbReference type="InterPro" id="IPR011045">
    <property type="entry name" value="N2O_reductase_N"/>
</dbReference>
<dbReference type="Pfam" id="PF10282">
    <property type="entry name" value="Lactonase"/>
    <property type="match status" value="1"/>
</dbReference>
<dbReference type="PANTHER" id="PTHR30344">
    <property type="entry name" value="6-PHOSPHOGLUCONOLACTONASE-RELATED"/>
    <property type="match status" value="1"/>
</dbReference>
<sequence>MAIANLLLATLAGSAAATKLYITSYAPPNATVGAVTTLELSPGLGQGALKSVAANNECGSAPTWLDDTLGNDVIFCVDEGFQTPNASINTLKINADGSLKSIAKVDTIQGPVSTQFFNKNKALALAHYGGSAISTFTVSGKGTFTPLQNFTFVAKGPRPEQEASHVHEAIIDPTGQYLLFPDLGADVVRVYCIDPATSLIAAHDSLQSKPGYGPRHAVFRKTGGKTYLYVIHELGNKIIAYKVEYLESGGLGFKEVQEIGLYGSQETPAGTKAAEISVSPDHRFIVASNRNATVFSVDNPDPKNSTKIPSDSLVTFAPKNDGTLEFVQLAPSGGSFPRHFKFNKDGSLIAVGNQNTFTVDVFTRNVKSGKLGARVASALIGAPVTNIVWDE</sequence>
<accession>A0A6A6WWY2</accession>
<organism evidence="3 4">
    <name type="scientific">Melanomma pulvis-pyrius CBS 109.77</name>
    <dbReference type="NCBI Taxonomy" id="1314802"/>
    <lineage>
        <taxon>Eukaryota</taxon>
        <taxon>Fungi</taxon>
        <taxon>Dikarya</taxon>
        <taxon>Ascomycota</taxon>
        <taxon>Pezizomycotina</taxon>
        <taxon>Dothideomycetes</taxon>
        <taxon>Pleosporomycetidae</taxon>
        <taxon>Pleosporales</taxon>
        <taxon>Melanommataceae</taxon>
        <taxon>Melanomma</taxon>
    </lineage>
</organism>
<evidence type="ECO:0000313" key="4">
    <source>
        <dbReference type="Proteomes" id="UP000799757"/>
    </source>
</evidence>
<protein>
    <submittedName>
        <fullName evidence="3">Putative isomerase YbhE</fullName>
    </submittedName>
</protein>
<keyword evidence="2" id="KW-0732">Signal</keyword>
<dbReference type="SUPFAM" id="SSF50974">
    <property type="entry name" value="Nitrous oxide reductase, N-terminal domain"/>
    <property type="match status" value="1"/>
</dbReference>
<name>A0A6A6WWY2_9PLEO</name>
<dbReference type="InterPro" id="IPR019405">
    <property type="entry name" value="Lactonase_7-beta_prop"/>
</dbReference>
<proteinExistence type="inferred from homology"/>
<evidence type="ECO:0000256" key="2">
    <source>
        <dbReference type="SAM" id="SignalP"/>
    </source>
</evidence>
<dbReference type="GO" id="GO:0016853">
    <property type="term" value="F:isomerase activity"/>
    <property type="evidence" value="ECO:0007669"/>
    <property type="project" value="UniProtKB-KW"/>
</dbReference>
<feature type="signal peptide" evidence="2">
    <location>
        <begin position="1"/>
        <end position="17"/>
    </location>
</feature>
<dbReference type="AlphaFoldDB" id="A0A6A6WWY2"/>
<dbReference type="Gene3D" id="2.130.10.10">
    <property type="entry name" value="YVTN repeat-like/Quinoprotein amine dehydrogenase"/>
    <property type="match status" value="1"/>
</dbReference>
<dbReference type="PANTHER" id="PTHR30344:SF1">
    <property type="entry name" value="6-PHOSPHOGLUCONOLACTONASE"/>
    <property type="match status" value="1"/>
</dbReference>
<keyword evidence="3" id="KW-0413">Isomerase</keyword>
<reference evidence="3" key="1">
    <citation type="journal article" date="2020" name="Stud. Mycol.">
        <title>101 Dothideomycetes genomes: a test case for predicting lifestyles and emergence of pathogens.</title>
        <authorList>
            <person name="Haridas S."/>
            <person name="Albert R."/>
            <person name="Binder M."/>
            <person name="Bloem J."/>
            <person name="Labutti K."/>
            <person name="Salamov A."/>
            <person name="Andreopoulos B."/>
            <person name="Baker S."/>
            <person name="Barry K."/>
            <person name="Bills G."/>
            <person name="Bluhm B."/>
            <person name="Cannon C."/>
            <person name="Castanera R."/>
            <person name="Culley D."/>
            <person name="Daum C."/>
            <person name="Ezra D."/>
            <person name="Gonzalez J."/>
            <person name="Henrissat B."/>
            <person name="Kuo A."/>
            <person name="Liang C."/>
            <person name="Lipzen A."/>
            <person name="Lutzoni F."/>
            <person name="Magnuson J."/>
            <person name="Mondo S."/>
            <person name="Nolan M."/>
            <person name="Ohm R."/>
            <person name="Pangilinan J."/>
            <person name="Park H.-J."/>
            <person name="Ramirez L."/>
            <person name="Alfaro M."/>
            <person name="Sun H."/>
            <person name="Tritt A."/>
            <person name="Yoshinaga Y."/>
            <person name="Zwiers L.-H."/>
            <person name="Turgeon B."/>
            <person name="Goodwin S."/>
            <person name="Spatafora J."/>
            <person name="Crous P."/>
            <person name="Grigoriev I."/>
        </authorList>
    </citation>
    <scope>NUCLEOTIDE SEQUENCE</scope>
    <source>
        <strain evidence="3">CBS 109.77</strain>
    </source>
</reference>